<evidence type="ECO:0000313" key="2">
    <source>
        <dbReference type="EMBL" id="KAG7528296.1"/>
    </source>
</evidence>
<feature type="compositionally biased region" description="Basic and acidic residues" evidence="1">
    <location>
        <begin position="296"/>
        <end position="307"/>
    </location>
</feature>
<dbReference type="InterPro" id="IPR022024">
    <property type="entry name" value="DUF3602"/>
</dbReference>
<evidence type="ECO:0000256" key="1">
    <source>
        <dbReference type="SAM" id="MobiDB-lite"/>
    </source>
</evidence>
<dbReference type="AlphaFoldDB" id="A0A8K0JFH6"/>
<feature type="compositionally biased region" description="Polar residues" evidence="1">
    <location>
        <begin position="26"/>
        <end position="35"/>
    </location>
</feature>
<evidence type="ECO:0000313" key="3">
    <source>
        <dbReference type="Proteomes" id="UP000812966"/>
    </source>
</evidence>
<feature type="compositionally biased region" description="Polar residues" evidence="1">
    <location>
        <begin position="207"/>
        <end position="218"/>
    </location>
</feature>
<dbReference type="Pfam" id="PF12223">
    <property type="entry name" value="DUF3602"/>
    <property type="match status" value="2"/>
</dbReference>
<dbReference type="Proteomes" id="UP000812966">
    <property type="component" value="Unassembled WGS sequence"/>
</dbReference>
<feature type="compositionally biased region" description="Gly residues" evidence="1">
    <location>
        <begin position="132"/>
        <end position="143"/>
    </location>
</feature>
<name>A0A8K0JFH6_9TREE</name>
<comment type="caution">
    <text evidence="2">The sequence shown here is derived from an EMBL/GenBank/DDBJ whole genome shotgun (WGS) entry which is preliminary data.</text>
</comment>
<feature type="compositionally biased region" description="Low complexity" evidence="1">
    <location>
        <begin position="155"/>
        <end position="182"/>
    </location>
</feature>
<feature type="compositionally biased region" description="Basic and acidic residues" evidence="1">
    <location>
        <begin position="103"/>
        <end position="131"/>
    </location>
</feature>
<dbReference type="EMBL" id="JABELV010000192">
    <property type="protein sequence ID" value="KAG7528296.1"/>
    <property type="molecule type" value="Genomic_DNA"/>
</dbReference>
<organism evidence="2 3">
    <name type="scientific">Filobasidium floriforme</name>
    <dbReference type="NCBI Taxonomy" id="5210"/>
    <lineage>
        <taxon>Eukaryota</taxon>
        <taxon>Fungi</taxon>
        <taxon>Dikarya</taxon>
        <taxon>Basidiomycota</taxon>
        <taxon>Agaricomycotina</taxon>
        <taxon>Tremellomycetes</taxon>
        <taxon>Filobasidiales</taxon>
        <taxon>Filobasidiaceae</taxon>
        <taxon>Filobasidium</taxon>
    </lineage>
</organism>
<dbReference type="InterPro" id="IPR053203">
    <property type="entry name" value="Cisplatin_resist-associated"/>
</dbReference>
<reference evidence="2" key="1">
    <citation type="submission" date="2020-04" db="EMBL/GenBank/DDBJ databases">
        <title>Analysis of mating type loci in Filobasidium floriforme.</title>
        <authorList>
            <person name="Nowrousian M."/>
        </authorList>
    </citation>
    <scope>NUCLEOTIDE SEQUENCE</scope>
    <source>
        <strain evidence="2">CBS 6242</strain>
    </source>
</reference>
<accession>A0A8K0JFH6</accession>
<sequence>MSDIRSGSRGREFISTGRGGAGNAIRSPSRNNATGTPGIDPNLQPGSERGRTIHPASGLHTVHSASEGSEGTEREGNKERSLSKNRIHTGRGGAGNTRSPSVSKRDKEEERREEELEERLVAERRGREEMAGKGGSFGRGGAGNMNQSRSRSRSRQPSLTRSSTSGPNTNSSPHAHQGLHLNHLLHHGGGGKGPGSPAKNGHDGELSKTTTRSSSTYVASGRGGYGNIISADQMTPEQRAQFEAEKLSDAQILSRYRSGHPHEIHSSGRGGGGNLAAPIETETEARMAAISLEEREVRDKVDAESARLGRTTGHGGLGNYQPPPIVEVDEEAGAGGRGRQSNELNGGGGGMMRKVMRSLSRQSGPRDRSAVRG</sequence>
<feature type="region of interest" description="Disordered" evidence="1">
    <location>
        <begin position="1"/>
        <end position="246"/>
    </location>
</feature>
<dbReference type="PANTHER" id="PTHR34693:SF1">
    <property type="entry name" value="PROTEIN PAR32"/>
    <property type="match status" value="1"/>
</dbReference>
<feature type="compositionally biased region" description="Basic and acidic residues" evidence="1">
    <location>
        <begin position="71"/>
        <end position="82"/>
    </location>
</feature>
<keyword evidence="3" id="KW-1185">Reference proteome</keyword>
<feature type="compositionally biased region" description="Basic and acidic residues" evidence="1">
    <location>
        <begin position="364"/>
        <end position="373"/>
    </location>
</feature>
<gene>
    <name evidence="2" type="ORF">FFLO_06259</name>
</gene>
<feature type="region of interest" description="Disordered" evidence="1">
    <location>
        <begin position="296"/>
        <end position="373"/>
    </location>
</feature>
<dbReference type="PANTHER" id="PTHR34693">
    <property type="entry name" value="PROTEIN PAR32"/>
    <property type="match status" value="1"/>
</dbReference>
<proteinExistence type="predicted"/>
<protein>
    <submittedName>
        <fullName evidence="2">Uncharacterized protein</fullName>
    </submittedName>
</protein>